<keyword evidence="3" id="KW-1003">Cell membrane</keyword>
<evidence type="ECO:0000256" key="6">
    <source>
        <dbReference type="ARBA" id="ARBA00023136"/>
    </source>
</evidence>
<comment type="similarity">
    <text evidence="2">Belongs to the CpsC/CapA family.</text>
</comment>
<evidence type="ECO:0000259" key="9">
    <source>
        <dbReference type="Pfam" id="PF13807"/>
    </source>
</evidence>
<evidence type="ECO:0000256" key="3">
    <source>
        <dbReference type="ARBA" id="ARBA00022475"/>
    </source>
</evidence>
<evidence type="ECO:0000256" key="7">
    <source>
        <dbReference type="SAM" id="Phobius"/>
    </source>
</evidence>
<name>A0A4R1AYT4_9BACI</name>
<evidence type="ECO:0000259" key="8">
    <source>
        <dbReference type="Pfam" id="PF02706"/>
    </source>
</evidence>
<dbReference type="Proteomes" id="UP000293846">
    <property type="component" value="Unassembled WGS sequence"/>
</dbReference>
<feature type="transmembrane region" description="Helical" evidence="7">
    <location>
        <begin position="20"/>
        <end position="40"/>
    </location>
</feature>
<dbReference type="GO" id="GO:0005886">
    <property type="term" value="C:plasma membrane"/>
    <property type="evidence" value="ECO:0007669"/>
    <property type="project" value="UniProtKB-SubCell"/>
</dbReference>
<accession>A0A4R1AYT4</accession>
<dbReference type="PANTHER" id="PTHR32309">
    <property type="entry name" value="TYROSINE-PROTEIN KINASE"/>
    <property type="match status" value="1"/>
</dbReference>
<dbReference type="STRING" id="1742358.GCA_001439605_03360"/>
<evidence type="ECO:0000313" key="11">
    <source>
        <dbReference type="Proteomes" id="UP000293846"/>
    </source>
</evidence>
<evidence type="ECO:0000256" key="4">
    <source>
        <dbReference type="ARBA" id="ARBA00022692"/>
    </source>
</evidence>
<dbReference type="GO" id="GO:0004713">
    <property type="term" value="F:protein tyrosine kinase activity"/>
    <property type="evidence" value="ECO:0007669"/>
    <property type="project" value="TreeGrafter"/>
</dbReference>
<dbReference type="RefSeq" id="WP_057760907.1">
    <property type="nucleotide sequence ID" value="NZ_JARMQE010000014.1"/>
</dbReference>
<evidence type="ECO:0000256" key="1">
    <source>
        <dbReference type="ARBA" id="ARBA00004651"/>
    </source>
</evidence>
<gene>
    <name evidence="10" type="ORF">E0Y62_03600</name>
</gene>
<evidence type="ECO:0000256" key="2">
    <source>
        <dbReference type="ARBA" id="ARBA00006683"/>
    </source>
</evidence>
<protein>
    <submittedName>
        <fullName evidence="10">Capsule biosynthesis protein</fullName>
    </submittedName>
</protein>
<keyword evidence="11" id="KW-1185">Reference proteome</keyword>
<dbReference type="InterPro" id="IPR003856">
    <property type="entry name" value="LPS_length_determ_N"/>
</dbReference>
<dbReference type="OrthoDB" id="2360475at2"/>
<dbReference type="PANTHER" id="PTHR32309:SF13">
    <property type="entry name" value="FERRIC ENTEROBACTIN TRANSPORT PROTEIN FEPE"/>
    <property type="match status" value="1"/>
</dbReference>
<keyword evidence="4 7" id="KW-0812">Transmembrane</keyword>
<dbReference type="Pfam" id="PF13807">
    <property type="entry name" value="GNVR"/>
    <property type="match status" value="1"/>
</dbReference>
<feature type="domain" description="Polysaccharide chain length determinant N-terminal" evidence="8">
    <location>
        <begin position="4"/>
        <end position="93"/>
    </location>
</feature>
<keyword evidence="5 7" id="KW-1133">Transmembrane helix</keyword>
<comment type="caution">
    <text evidence="10">The sequence shown here is derived from an EMBL/GenBank/DDBJ whole genome shotgun (WGS) entry which is preliminary data.</text>
</comment>
<evidence type="ECO:0000256" key="5">
    <source>
        <dbReference type="ARBA" id="ARBA00022989"/>
    </source>
</evidence>
<evidence type="ECO:0000313" key="10">
    <source>
        <dbReference type="EMBL" id="TCJ05768.1"/>
    </source>
</evidence>
<sequence length="248" mass="27754">MEETVSIKDIMKIMLKRWKLIILITLLFTSITGVISFYFITPIYNASTQLLVNQRNSENQLDFTRLQSNVELINTYRLIIKSPIILDKVIEELKLEQSEGELYESINVKSFEGSQIILIEVENSSPDRAVEIANSIASNFQQEIKNIMSVDNVSILTKAKSKEEPLPIKPKPIVNIAIGIVIGIMVGIGLSCLFEFLDKTIKTSDDIDIHLGIPVLGIIPKMPRGTGKGKASKKNIVLQRAKEDSVEI</sequence>
<dbReference type="Pfam" id="PF02706">
    <property type="entry name" value="Wzz"/>
    <property type="match status" value="1"/>
</dbReference>
<proteinExistence type="inferred from homology"/>
<dbReference type="InterPro" id="IPR032807">
    <property type="entry name" value="GNVR"/>
</dbReference>
<keyword evidence="6 7" id="KW-0472">Membrane</keyword>
<feature type="transmembrane region" description="Helical" evidence="7">
    <location>
        <begin position="173"/>
        <end position="194"/>
    </location>
</feature>
<dbReference type="EMBL" id="SJTH01000003">
    <property type="protein sequence ID" value="TCJ05768.1"/>
    <property type="molecule type" value="Genomic_DNA"/>
</dbReference>
<dbReference type="AlphaFoldDB" id="A0A4R1AYT4"/>
<comment type="subcellular location">
    <subcellularLocation>
        <location evidence="1">Cell membrane</location>
        <topology evidence="1">Multi-pass membrane protein</topology>
    </subcellularLocation>
</comment>
<feature type="domain" description="Tyrosine-protein kinase G-rich" evidence="9">
    <location>
        <begin position="138"/>
        <end position="191"/>
    </location>
</feature>
<dbReference type="InterPro" id="IPR050445">
    <property type="entry name" value="Bact_polysacc_biosynth/exp"/>
</dbReference>
<reference evidence="10 11" key="1">
    <citation type="submission" date="2019-03" db="EMBL/GenBank/DDBJ databases">
        <authorList>
            <person name="Jensen L."/>
            <person name="Storgaard J."/>
            <person name="Sulaj E."/>
            <person name="Schramm A."/>
            <person name="Marshall I.P.G."/>
        </authorList>
    </citation>
    <scope>NUCLEOTIDE SEQUENCE [LARGE SCALE GENOMIC DNA]</scope>
    <source>
        <strain evidence="10 11">2017H2G3</strain>
    </source>
</reference>
<organism evidence="10 11">
    <name type="scientific">Cytobacillus praedii</name>
    <dbReference type="NCBI Taxonomy" id="1742358"/>
    <lineage>
        <taxon>Bacteria</taxon>
        <taxon>Bacillati</taxon>
        <taxon>Bacillota</taxon>
        <taxon>Bacilli</taxon>
        <taxon>Bacillales</taxon>
        <taxon>Bacillaceae</taxon>
        <taxon>Cytobacillus</taxon>
    </lineage>
</organism>